<accession>A0A5J4PRU7</accession>
<evidence type="ECO:0000259" key="1">
    <source>
        <dbReference type="PROSITE" id="PS51841"/>
    </source>
</evidence>
<comment type="caution">
    <text evidence="2">The sequence shown here is derived from an EMBL/GenBank/DDBJ whole genome shotgun (WGS) entry which is preliminary data.</text>
</comment>
<gene>
    <name evidence="2" type="ORF">EZS27_037334</name>
</gene>
<reference evidence="2" key="1">
    <citation type="submission" date="2019-03" db="EMBL/GenBank/DDBJ databases">
        <title>Single cell metagenomics reveals metabolic interactions within the superorganism composed of flagellate Streblomastix strix and complex community of Bacteroidetes bacteria on its surface.</title>
        <authorList>
            <person name="Treitli S.C."/>
            <person name="Kolisko M."/>
            <person name="Husnik F."/>
            <person name="Keeling P."/>
            <person name="Hampl V."/>
        </authorList>
    </citation>
    <scope>NUCLEOTIDE SEQUENCE</scope>
    <source>
        <strain evidence="2">STM</strain>
    </source>
</reference>
<organism evidence="2">
    <name type="scientific">termite gut metagenome</name>
    <dbReference type="NCBI Taxonomy" id="433724"/>
    <lineage>
        <taxon>unclassified sequences</taxon>
        <taxon>metagenomes</taxon>
        <taxon>organismal metagenomes</taxon>
    </lineage>
</organism>
<protein>
    <recommendedName>
        <fullName evidence="1">LTD domain-containing protein</fullName>
    </recommendedName>
</protein>
<dbReference type="PROSITE" id="PS51257">
    <property type="entry name" value="PROKAR_LIPOPROTEIN"/>
    <property type="match status" value="1"/>
</dbReference>
<name>A0A5J4PRU7_9ZZZZ</name>
<dbReference type="AlphaFoldDB" id="A0A5J4PRU7"/>
<evidence type="ECO:0000313" key="2">
    <source>
        <dbReference type="EMBL" id="KAA6311560.1"/>
    </source>
</evidence>
<dbReference type="Gene3D" id="2.60.40.1260">
    <property type="entry name" value="Lamin Tail domain"/>
    <property type="match status" value="1"/>
</dbReference>
<dbReference type="InterPro" id="IPR001322">
    <property type="entry name" value="Lamin_tail_dom"/>
</dbReference>
<dbReference type="Pfam" id="PF00932">
    <property type="entry name" value="LTD"/>
    <property type="match status" value="1"/>
</dbReference>
<dbReference type="SUPFAM" id="SSF74853">
    <property type="entry name" value="Lamin A/C globular tail domain"/>
    <property type="match status" value="1"/>
</dbReference>
<dbReference type="EMBL" id="SNRY01006884">
    <property type="protein sequence ID" value="KAA6311560.1"/>
    <property type="molecule type" value="Genomic_DNA"/>
</dbReference>
<sequence>MTKRIFFFIATTVFMLSSCDKENVEDIIPEEPVANLFINEVYSGNPNWIELYNNSDSETNISGFVLQNNNEAAQKYTIPSGTKIAAKSFLVIDAFTFDISSINGVNATA</sequence>
<proteinExistence type="predicted"/>
<dbReference type="InterPro" id="IPR036415">
    <property type="entry name" value="Lamin_tail_dom_sf"/>
</dbReference>
<feature type="domain" description="LTD" evidence="1">
    <location>
        <begin position="31"/>
        <end position="109"/>
    </location>
</feature>
<dbReference type="PROSITE" id="PS51841">
    <property type="entry name" value="LTD"/>
    <property type="match status" value="1"/>
</dbReference>